<gene>
    <name evidence="3" type="primary">tssA</name>
    <name evidence="3" type="ORF">NKI36_08830</name>
</gene>
<dbReference type="EMBL" id="JAMYQB010000005">
    <property type="protein sequence ID" value="MER9404154.1"/>
    <property type="molecule type" value="Genomic_DNA"/>
</dbReference>
<feature type="region of interest" description="Disordered" evidence="1">
    <location>
        <begin position="270"/>
        <end position="299"/>
    </location>
</feature>
<protein>
    <submittedName>
        <fullName evidence="3">Type VI secretion system protein TssA</fullName>
    </submittedName>
</protein>
<evidence type="ECO:0000259" key="2">
    <source>
        <dbReference type="Pfam" id="PF06812"/>
    </source>
</evidence>
<dbReference type="RefSeq" id="WP_352557206.1">
    <property type="nucleotide sequence ID" value="NZ_JAMYQB010000005.1"/>
</dbReference>
<dbReference type="Pfam" id="PF06812">
    <property type="entry name" value="ImpA_N"/>
    <property type="match status" value="1"/>
</dbReference>
<name>A0ABV1YWT6_9HYPH</name>
<dbReference type="PANTHER" id="PTHR37951:SF1">
    <property type="entry name" value="TYPE VI SECRETION SYSTEM COMPONENT TSSA1"/>
    <property type="match status" value="1"/>
</dbReference>
<dbReference type="PANTHER" id="PTHR37951">
    <property type="entry name" value="CYTOPLASMIC PROTEIN-RELATED"/>
    <property type="match status" value="1"/>
</dbReference>
<organism evidence="3 4">
    <name type="scientific">Mesorhizobium caraganae</name>
    <dbReference type="NCBI Taxonomy" id="483206"/>
    <lineage>
        <taxon>Bacteria</taxon>
        <taxon>Pseudomonadati</taxon>
        <taxon>Pseudomonadota</taxon>
        <taxon>Alphaproteobacteria</taxon>
        <taxon>Hyphomicrobiales</taxon>
        <taxon>Phyllobacteriaceae</taxon>
        <taxon>Mesorhizobium</taxon>
    </lineage>
</organism>
<keyword evidence="4" id="KW-1185">Reference proteome</keyword>
<dbReference type="NCBIfam" id="TIGR03363">
    <property type="entry name" value="VI_chp_8"/>
    <property type="match status" value="1"/>
</dbReference>
<comment type="caution">
    <text evidence="3">The sequence shown here is derived from an EMBL/GenBank/DDBJ whole genome shotgun (WGS) entry which is preliminary data.</text>
</comment>
<accession>A0ABV1YWT6</accession>
<dbReference type="Proteomes" id="UP001433071">
    <property type="component" value="Unassembled WGS sequence"/>
</dbReference>
<dbReference type="InterPro" id="IPR010657">
    <property type="entry name" value="ImpA_N"/>
</dbReference>
<evidence type="ECO:0000256" key="1">
    <source>
        <dbReference type="SAM" id="MobiDB-lite"/>
    </source>
</evidence>
<evidence type="ECO:0000313" key="3">
    <source>
        <dbReference type="EMBL" id="MER9404154.1"/>
    </source>
</evidence>
<reference evidence="3 4" key="1">
    <citation type="journal article" date="2024" name="Proc. Natl. Acad. Sci. U.S.A.">
        <title>The evolutionary genomics of adaptation to stress in wild rhizobium bacteria.</title>
        <authorList>
            <person name="Kehlet-Delgado H."/>
            <person name="Montoya A.P."/>
            <person name="Jensen K.T."/>
            <person name="Wendlandt C.E."/>
            <person name="Dexheimer C."/>
            <person name="Roberts M."/>
            <person name="Torres Martinez L."/>
            <person name="Friesen M.L."/>
            <person name="Griffitts J.S."/>
            <person name="Porter S.S."/>
        </authorList>
    </citation>
    <scope>NUCLEOTIDE SEQUENCE [LARGE SCALE GENOMIC DNA]</scope>
    <source>
        <strain evidence="3 4">M0641</strain>
    </source>
</reference>
<feature type="domain" description="ImpA N-terminal" evidence="2">
    <location>
        <begin position="8"/>
        <end position="136"/>
    </location>
</feature>
<evidence type="ECO:0000313" key="4">
    <source>
        <dbReference type="Proteomes" id="UP001433071"/>
    </source>
</evidence>
<dbReference type="InterPro" id="IPR017740">
    <property type="entry name" value="TssA-like"/>
</dbReference>
<feature type="compositionally biased region" description="Low complexity" evidence="1">
    <location>
        <begin position="272"/>
        <end position="295"/>
    </location>
</feature>
<proteinExistence type="predicted"/>
<sequence length="392" mass="42018">MIDLALWLAPLDGENPSGGDLRNDPAFHELERLTEPQVKVVHDGRNKPAAQSTIPVDWPAVLGKAEELRSHGRDLRLLVIVARALANEEGLAGLAQGLTLIARTFEAHWETMHPALRPGGQPRDAALRRLNALADLQNNQDGLLANLRQMVFFAPRPMGPITGRDLEQGALDDRVMLQEAASGLNAAEKAALVSAHGQLLNRVGSGCAAQLDQAGEQMTALIADAHAAIGALDAVDTTLNARLEGHGAAVPDLKRFLQRMLTTLERNTAVETTAPAATNGAASPTPATASPAMPARNGHGAETMASYAEPNAGLPDRISSRDDVVKCLDLVVAFYDRTEPSSPIPHLARRVRRMVHMDFVELMEDLAPSGLKEFRLLAGVPDAKKTAQKDER</sequence>